<dbReference type="GO" id="GO:0003924">
    <property type="term" value="F:GTPase activity"/>
    <property type="evidence" value="ECO:0007669"/>
    <property type="project" value="InterPro"/>
</dbReference>
<proteinExistence type="inferred from homology"/>
<dbReference type="Gene3D" id="2.40.30.10">
    <property type="entry name" value="Translation factors"/>
    <property type="match status" value="2"/>
</dbReference>
<dbReference type="FunFam" id="3.40.50.300:FF:000204">
    <property type="entry name" value="Translation elongation factor Tu"/>
    <property type="match status" value="1"/>
</dbReference>
<evidence type="ECO:0000256" key="10">
    <source>
        <dbReference type="SAM" id="MobiDB-lite"/>
    </source>
</evidence>
<feature type="compositionally biased region" description="Low complexity" evidence="10">
    <location>
        <begin position="35"/>
        <end position="48"/>
    </location>
</feature>
<dbReference type="InterPro" id="IPR009001">
    <property type="entry name" value="Transl_elong_EF1A/Init_IF2_C"/>
</dbReference>
<dbReference type="SUPFAM" id="SSF50465">
    <property type="entry name" value="EF-Tu/eEF-1alpha/eIF2-gamma C-terminal domain"/>
    <property type="match status" value="1"/>
</dbReference>
<comment type="catalytic activity">
    <reaction evidence="9">
        <text>GTP + H2O = GDP + phosphate + H(+)</text>
        <dbReference type="Rhea" id="RHEA:19669"/>
        <dbReference type="ChEBI" id="CHEBI:15377"/>
        <dbReference type="ChEBI" id="CHEBI:15378"/>
        <dbReference type="ChEBI" id="CHEBI:37565"/>
        <dbReference type="ChEBI" id="CHEBI:43474"/>
        <dbReference type="ChEBI" id="CHEBI:58189"/>
    </reaction>
    <physiologicalReaction direction="left-to-right" evidence="9">
        <dbReference type="Rhea" id="RHEA:19670"/>
    </physiologicalReaction>
</comment>
<comment type="caution">
    <text evidence="12">The sequence shown here is derived from an EMBL/GenBank/DDBJ whole genome shotgun (WGS) entry which is preliminary data.</text>
</comment>
<name>A0AAV1I6N3_9CHLO</name>
<evidence type="ECO:0000256" key="9">
    <source>
        <dbReference type="ARBA" id="ARBA00049117"/>
    </source>
</evidence>
<dbReference type="Pfam" id="PF00009">
    <property type="entry name" value="GTP_EFTU"/>
    <property type="match status" value="1"/>
</dbReference>
<feature type="region of interest" description="Disordered" evidence="10">
    <location>
        <begin position="1"/>
        <end position="103"/>
    </location>
</feature>
<comment type="subcellular location">
    <subcellularLocation>
        <location evidence="2">Cytoplasm</location>
    </subcellularLocation>
</comment>
<accession>A0AAV1I6N3</accession>
<keyword evidence="8" id="KW-0342">GTP-binding</keyword>
<dbReference type="InterPro" id="IPR050100">
    <property type="entry name" value="TRAFAC_GTPase_members"/>
</dbReference>
<feature type="compositionally biased region" description="Acidic residues" evidence="10">
    <location>
        <begin position="10"/>
        <end position="34"/>
    </location>
</feature>
<keyword evidence="4" id="KW-0963">Cytoplasm</keyword>
<feature type="compositionally biased region" description="Basic and acidic residues" evidence="10">
    <location>
        <begin position="222"/>
        <end position="233"/>
    </location>
</feature>
<dbReference type="InterPro" id="IPR000795">
    <property type="entry name" value="T_Tr_GTP-bd_dom"/>
</dbReference>
<feature type="domain" description="Tr-type G" evidence="11">
    <location>
        <begin position="260"/>
        <end position="488"/>
    </location>
</feature>
<dbReference type="CDD" id="cd04093">
    <property type="entry name" value="HBS1_C_III"/>
    <property type="match status" value="1"/>
</dbReference>
<evidence type="ECO:0000256" key="2">
    <source>
        <dbReference type="ARBA" id="ARBA00004496"/>
    </source>
</evidence>
<sequence length="692" mass="72231">MAGKGYNYADDFDDNWYADEDQYYEEEDDAEDPELAAAVQAAKKASLAGKPAQAAQSAGKTSQASAAPAGKGASNAPTKPDALQGNGSSSSSRSKAAGPAGGSALASYLCAPAETHHRAVRPPQQSAFGRETFPIALQGAQQQEGGFRFDTPSPDEAVLSARSKPAAQRASVPSSSSGVTPAQDVGRRLEGLQLQGAAQPSIAEEPDARPLSSAAASTSGQPHDRGAIPKRPLREYEAEPELAREVHERLAREAVGQGGKPLLHLVVLGHVDAGKSTLMGRLLHDLGHVSQKAAHRAERDAKAAGKGSFAWAWLLDERPEERARGVTVDVAAAFFATPARLVRLLDAPGHQDFVPNMIAGAAQADAALLVVDGSRGGFEAGFSGSPGGGGQTREHAQLARSLGIDQLAVVVSKLDTCDFSQERFEEVKGMLQPFLKLSGFKESLTTWLPAVGPTGENLVGPPTEPQLASWWRGPSVVQAIDAMKPSTHDVDKPLRLPVTDVFKGARGSAALGGRLVAGALKAGTKVVMQPGNHAGSVRSVEVNGAPVPLAMAGDTVDVALNGIDAAAVSAGSMLCHPQWPVHLVSRFMARVVVLDIAMPILKGRQVSIHVHAAAEAAQVSRLVSVLNPKSGEVMKARPRALIKGQTAVLEATTSRPVCLELYTDFRALGRIAIRDGGRTIAVGVVINLVEST</sequence>
<dbReference type="Pfam" id="PF22594">
    <property type="entry name" value="GTP-eEF1A_C"/>
    <property type="match status" value="1"/>
</dbReference>
<dbReference type="Proteomes" id="UP001314263">
    <property type="component" value="Unassembled WGS sequence"/>
</dbReference>
<feature type="compositionally biased region" description="Polar residues" evidence="10">
    <location>
        <begin position="54"/>
        <end position="65"/>
    </location>
</feature>
<feature type="region of interest" description="Disordered" evidence="10">
    <location>
        <begin position="196"/>
        <end position="233"/>
    </location>
</feature>
<dbReference type="GO" id="GO:0005525">
    <property type="term" value="F:GTP binding"/>
    <property type="evidence" value="ECO:0007669"/>
    <property type="project" value="UniProtKB-KW"/>
</dbReference>
<evidence type="ECO:0000256" key="7">
    <source>
        <dbReference type="ARBA" id="ARBA00022917"/>
    </source>
</evidence>
<evidence type="ECO:0000313" key="13">
    <source>
        <dbReference type="Proteomes" id="UP001314263"/>
    </source>
</evidence>
<dbReference type="GO" id="GO:0006412">
    <property type="term" value="P:translation"/>
    <property type="evidence" value="ECO:0007669"/>
    <property type="project" value="UniProtKB-KW"/>
</dbReference>
<organism evidence="12 13">
    <name type="scientific">Coccomyxa viridis</name>
    <dbReference type="NCBI Taxonomy" id="1274662"/>
    <lineage>
        <taxon>Eukaryota</taxon>
        <taxon>Viridiplantae</taxon>
        <taxon>Chlorophyta</taxon>
        <taxon>core chlorophytes</taxon>
        <taxon>Trebouxiophyceae</taxon>
        <taxon>Trebouxiophyceae incertae sedis</taxon>
        <taxon>Coccomyxaceae</taxon>
        <taxon>Coccomyxa</taxon>
    </lineage>
</organism>
<dbReference type="SUPFAM" id="SSF52540">
    <property type="entry name" value="P-loop containing nucleoside triphosphate hydrolases"/>
    <property type="match status" value="1"/>
</dbReference>
<dbReference type="SUPFAM" id="SSF50447">
    <property type="entry name" value="Translation proteins"/>
    <property type="match status" value="1"/>
</dbReference>
<dbReference type="InterPro" id="IPR054696">
    <property type="entry name" value="GTP-eEF1A_C"/>
</dbReference>
<dbReference type="CDD" id="cd16267">
    <property type="entry name" value="HBS1-like_II"/>
    <property type="match status" value="1"/>
</dbReference>
<feature type="compositionally biased region" description="Low complexity" evidence="10">
    <location>
        <begin position="85"/>
        <end position="103"/>
    </location>
</feature>
<evidence type="ECO:0000256" key="4">
    <source>
        <dbReference type="ARBA" id="ARBA00022490"/>
    </source>
</evidence>
<evidence type="ECO:0000259" key="11">
    <source>
        <dbReference type="PROSITE" id="PS51722"/>
    </source>
</evidence>
<evidence type="ECO:0000256" key="8">
    <source>
        <dbReference type="ARBA" id="ARBA00023134"/>
    </source>
</evidence>
<dbReference type="Gene3D" id="3.40.50.300">
    <property type="entry name" value="P-loop containing nucleotide triphosphate hydrolases"/>
    <property type="match status" value="1"/>
</dbReference>
<protein>
    <recommendedName>
        <fullName evidence="11">Tr-type G domain-containing protein</fullName>
    </recommendedName>
</protein>
<reference evidence="12 13" key="1">
    <citation type="submission" date="2023-10" db="EMBL/GenBank/DDBJ databases">
        <authorList>
            <person name="Maclean D."/>
            <person name="Macfadyen A."/>
        </authorList>
    </citation>
    <scope>NUCLEOTIDE SEQUENCE [LARGE SCALE GENOMIC DNA]</scope>
</reference>
<dbReference type="PRINTS" id="PR00315">
    <property type="entry name" value="ELONGATNFCT"/>
</dbReference>
<dbReference type="PROSITE" id="PS51722">
    <property type="entry name" value="G_TR_2"/>
    <property type="match status" value="1"/>
</dbReference>
<evidence type="ECO:0000256" key="1">
    <source>
        <dbReference type="ARBA" id="ARBA00003982"/>
    </source>
</evidence>
<comment type="similarity">
    <text evidence="3">Belongs to the TRAFAC class translation factor GTPase superfamily. Classic translation factor GTPase family. EF-Tu/EF-1A subfamily.</text>
</comment>
<dbReference type="InterPro" id="IPR027417">
    <property type="entry name" value="P-loop_NTPase"/>
</dbReference>
<dbReference type="InterPro" id="IPR009000">
    <property type="entry name" value="Transl_B-barrel_sf"/>
</dbReference>
<evidence type="ECO:0000256" key="5">
    <source>
        <dbReference type="ARBA" id="ARBA00022741"/>
    </source>
</evidence>
<dbReference type="EMBL" id="CAUYUE010000006">
    <property type="protein sequence ID" value="CAK0781284.1"/>
    <property type="molecule type" value="Genomic_DNA"/>
</dbReference>
<evidence type="ECO:0000313" key="12">
    <source>
        <dbReference type="EMBL" id="CAK0781284.1"/>
    </source>
</evidence>
<keyword evidence="6" id="KW-0378">Hydrolase</keyword>
<dbReference type="FunFam" id="2.40.30.10:FF:000070">
    <property type="entry name" value="Translation elongation factor EF-1 subunit"/>
    <property type="match status" value="1"/>
</dbReference>
<feature type="compositionally biased region" description="Polar residues" evidence="10">
    <location>
        <begin position="171"/>
        <end position="180"/>
    </location>
</feature>
<dbReference type="FunFam" id="2.40.30.10:FF:000020">
    <property type="entry name" value="Translation elongation factor EF-1"/>
    <property type="match status" value="1"/>
</dbReference>
<dbReference type="GO" id="GO:0005737">
    <property type="term" value="C:cytoplasm"/>
    <property type="evidence" value="ECO:0007669"/>
    <property type="project" value="UniProtKB-SubCell"/>
</dbReference>
<dbReference type="AlphaFoldDB" id="A0AAV1I6N3"/>
<comment type="function">
    <text evidence="1">This protein promotes the GTP-dependent binding of aminoacyl-tRNA to the A-site of ribosomes during protein biosynthesis.</text>
</comment>
<keyword evidence="7" id="KW-0648">Protein biosynthesis</keyword>
<feature type="region of interest" description="Disordered" evidence="10">
    <location>
        <begin position="115"/>
        <end position="183"/>
    </location>
</feature>
<gene>
    <name evidence="12" type="ORF">CVIRNUC_005333</name>
</gene>
<keyword evidence="5" id="KW-0547">Nucleotide-binding</keyword>
<keyword evidence="13" id="KW-1185">Reference proteome</keyword>
<dbReference type="PANTHER" id="PTHR23115">
    <property type="entry name" value="TRANSLATION FACTOR"/>
    <property type="match status" value="1"/>
</dbReference>
<evidence type="ECO:0000256" key="3">
    <source>
        <dbReference type="ARBA" id="ARBA00007249"/>
    </source>
</evidence>
<evidence type="ECO:0000256" key="6">
    <source>
        <dbReference type="ARBA" id="ARBA00022801"/>
    </source>
</evidence>